<comment type="caution">
    <text evidence="1">The sequence shown here is derived from an EMBL/GenBank/DDBJ whole genome shotgun (WGS) entry which is preliminary data.</text>
</comment>
<organism evidence="1 2">
    <name type="scientific">Halochromatium salexigens</name>
    <name type="common">Chromatium salexigens</name>
    <dbReference type="NCBI Taxonomy" id="49447"/>
    <lineage>
        <taxon>Bacteria</taxon>
        <taxon>Pseudomonadati</taxon>
        <taxon>Pseudomonadota</taxon>
        <taxon>Gammaproteobacteria</taxon>
        <taxon>Chromatiales</taxon>
        <taxon>Chromatiaceae</taxon>
        <taxon>Halochromatium</taxon>
    </lineage>
</organism>
<gene>
    <name evidence="1" type="ORF">CCR82_11435</name>
</gene>
<reference evidence="1" key="1">
    <citation type="submission" date="2017-05" db="EMBL/GenBank/DDBJ databases">
        <authorList>
            <person name="Imhoff J.F."/>
            <person name="Rahn T."/>
            <person name="Kuenzel S."/>
            <person name="Neulinger S.C."/>
        </authorList>
    </citation>
    <scope>NUCLEOTIDE SEQUENCE</scope>
    <source>
        <strain evidence="1">DSM 4395</strain>
    </source>
</reference>
<evidence type="ECO:0000313" key="1">
    <source>
        <dbReference type="EMBL" id="MBK5931118.1"/>
    </source>
</evidence>
<dbReference type="Proteomes" id="UP001296967">
    <property type="component" value="Unassembled WGS sequence"/>
</dbReference>
<dbReference type="EMBL" id="NHSF01000059">
    <property type="protein sequence ID" value="MBK5931118.1"/>
    <property type="molecule type" value="Genomic_DNA"/>
</dbReference>
<name>A0AAJ0UGY9_HALSE</name>
<dbReference type="AlphaFoldDB" id="A0AAJ0UGY9"/>
<accession>A0AAJ0UGY9</accession>
<proteinExistence type="predicted"/>
<keyword evidence="2" id="KW-1185">Reference proteome</keyword>
<sequence length="61" mass="7017">MCVLLVVIFTKPSMLSSIRHDCCNNSIRNRKIPADDQITTDVVDVLPNTKIPLHKKAFRYF</sequence>
<reference evidence="1" key="2">
    <citation type="journal article" date="2020" name="Microorganisms">
        <title>Osmotic Adaptation and Compatible Solute Biosynthesis of Phototrophic Bacteria as Revealed from Genome Analyses.</title>
        <authorList>
            <person name="Imhoff J.F."/>
            <person name="Rahn T."/>
            <person name="Kunzel S."/>
            <person name="Keller A."/>
            <person name="Neulinger S.C."/>
        </authorList>
    </citation>
    <scope>NUCLEOTIDE SEQUENCE</scope>
    <source>
        <strain evidence="1">DSM 4395</strain>
    </source>
</reference>
<evidence type="ECO:0000313" key="2">
    <source>
        <dbReference type="Proteomes" id="UP001296967"/>
    </source>
</evidence>
<protein>
    <submittedName>
        <fullName evidence="1">Uncharacterized protein</fullName>
    </submittedName>
</protein>